<accession>A0AA37TSM3</accession>
<evidence type="ECO:0000313" key="1">
    <source>
        <dbReference type="EMBL" id="GLS82135.1"/>
    </source>
</evidence>
<dbReference type="EMBL" id="BSPO01000001">
    <property type="protein sequence ID" value="GLS82135.1"/>
    <property type="molecule type" value="Genomic_DNA"/>
</dbReference>
<reference evidence="1 2" key="1">
    <citation type="journal article" date="2014" name="Int. J. Syst. Evol. Microbiol.">
        <title>Complete genome sequence of Corynebacterium casei LMG S-19264T (=DSM 44701T), isolated from a smear-ripened cheese.</title>
        <authorList>
            <consortium name="US DOE Joint Genome Institute (JGI-PGF)"/>
            <person name="Walter F."/>
            <person name="Albersmeier A."/>
            <person name="Kalinowski J."/>
            <person name="Ruckert C."/>
        </authorList>
    </citation>
    <scope>NUCLEOTIDE SEQUENCE [LARGE SCALE GENOMIC DNA]</scope>
    <source>
        <strain evidence="1 2">NBRC 112785</strain>
    </source>
</reference>
<dbReference type="GO" id="GO:0008725">
    <property type="term" value="F:DNA-3-methyladenine glycosylase activity"/>
    <property type="evidence" value="ECO:0007669"/>
    <property type="project" value="InterPro"/>
</dbReference>
<dbReference type="Pfam" id="PF03352">
    <property type="entry name" value="Adenine_glyco"/>
    <property type="match status" value="1"/>
</dbReference>
<organism evidence="1 2">
    <name type="scientific">Paraferrimonas haliotis</name>
    <dbReference type="NCBI Taxonomy" id="2013866"/>
    <lineage>
        <taxon>Bacteria</taxon>
        <taxon>Pseudomonadati</taxon>
        <taxon>Pseudomonadota</taxon>
        <taxon>Gammaproteobacteria</taxon>
        <taxon>Alteromonadales</taxon>
        <taxon>Ferrimonadaceae</taxon>
        <taxon>Paraferrimonas</taxon>
    </lineage>
</organism>
<name>A0AA37TSM3_9GAMM</name>
<comment type="caution">
    <text evidence="1">The sequence shown here is derived from an EMBL/GenBank/DDBJ whole genome shotgun (WGS) entry which is preliminary data.</text>
</comment>
<dbReference type="PANTHER" id="PTHR30037:SF3">
    <property type="entry name" value="BLR0857 PROTEIN"/>
    <property type="match status" value="1"/>
</dbReference>
<protein>
    <submittedName>
        <fullName evidence="1">3-methyladenine DNA glycosylase</fullName>
    </submittedName>
</protein>
<gene>
    <name evidence="1" type="ORF">GCM10007894_01120</name>
</gene>
<dbReference type="InterPro" id="IPR052891">
    <property type="entry name" value="DNA-3mA_glycosylase"/>
</dbReference>
<dbReference type="InterPro" id="IPR005019">
    <property type="entry name" value="Adenine_glyco"/>
</dbReference>
<sequence>MELFSSIYERACERKGGETNLLALMPTPLSNREFGQYSDADLLSEFAKKIFQSGFVWRVVENKWDNFEQAFFGFEPFKVAMLSPEQIAKRSVDPALIRHAKKMQAVYDNAIFILDIQAKHGKAIDWINQWPSDDIIGLWKELKKNGSRLGGNTGPYALRALGKDSFLVTQDIASYFVAHKLLDANPGSQKALQQMQQAFNEWQQQSGLPYSHLSRILACSLGDNFL</sequence>
<dbReference type="RefSeq" id="WP_095497697.1">
    <property type="nucleotide sequence ID" value="NZ_BSPO01000001.1"/>
</dbReference>
<dbReference type="GO" id="GO:0006284">
    <property type="term" value="P:base-excision repair"/>
    <property type="evidence" value="ECO:0007669"/>
    <property type="project" value="InterPro"/>
</dbReference>
<keyword evidence="2" id="KW-1185">Reference proteome</keyword>
<evidence type="ECO:0000313" key="2">
    <source>
        <dbReference type="Proteomes" id="UP001157439"/>
    </source>
</evidence>
<dbReference type="SUPFAM" id="SSF48150">
    <property type="entry name" value="DNA-glycosylase"/>
    <property type="match status" value="1"/>
</dbReference>
<dbReference type="InterPro" id="IPR011257">
    <property type="entry name" value="DNA_glycosylase"/>
</dbReference>
<dbReference type="PANTHER" id="PTHR30037">
    <property type="entry name" value="DNA-3-METHYLADENINE GLYCOSYLASE 1"/>
    <property type="match status" value="1"/>
</dbReference>
<dbReference type="AlphaFoldDB" id="A0AA37TSM3"/>
<dbReference type="Gene3D" id="1.10.340.30">
    <property type="entry name" value="Hypothetical protein, domain 2"/>
    <property type="match status" value="1"/>
</dbReference>
<dbReference type="Proteomes" id="UP001157439">
    <property type="component" value="Unassembled WGS sequence"/>
</dbReference>
<proteinExistence type="predicted"/>